<protein>
    <recommendedName>
        <fullName evidence="3">beta-lactamase</fullName>
        <ecNumber evidence="3">3.5.2.6</ecNumber>
    </recommendedName>
</protein>
<comment type="caution">
    <text evidence="5">The sequence shown here is derived from an EMBL/GenBank/DDBJ whole genome shotgun (WGS) entry which is preliminary data.</text>
</comment>
<dbReference type="RefSeq" id="WP_379976820.1">
    <property type="nucleotide sequence ID" value="NZ_JBHSFV010000001.1"/>
</dbReference>
<name>A0ABV9HT64_9FLAO</name>
<accession>A0ABV9HT64</accession>
<organism evidence="5 6">
    <name type="scientific">Dokdonia ponticola</name>
    <dbReference type="NCBI Taxonomy" id="2041041"/>
    <lineage>
        <taxon>Bacteria</taxon>
        <taxon>Pseudomonadati</taxon>
        <taxon>Bacteroidota</taxon>
        <taxon>Flavobacteriia</taxon>
        <taxon>Flavobacteriales</taxon>
        <taxon>Flavobacteriaceae</taxon>
        <taxon>Dokdonia</taxon>
    </lineage>
</organism>
<dbReference type="PANTHER" id="PTHR35333">
    <property type="entry name" value="BETA-LACTAMASE"/>
    <property type="match status" value="1"/>
</dbReference>
<comment type="catalytic activity">
    <reaction evidence="1">
        <text>a beta-lactam + H2O = a substituted beta-amino acid</text>
        <dbReference type="Rhea" id="RHEA:20401"/>
        <dbReference type="ChEBI" id="CHEBI:15377"/>
        <dbReference type="ChEBI" id="CHEBI:35627"/>
        <dbReference type="ChEBI" id="CHEBI:140347"/>
        <dbReference type="EC" id="3.5.2.6"/>
    </reaction>
</comment>
<evidence type="ECO:0000313" key="6">
    <source>
        <dbReference type="Proteomes" id="UP001596043"/>
    </source>
</evidence>
<dbReference type="InterPro" id="IPR000871">
    <property type="entry name" value="Beta-lactam_class-A"/>
</dbReference>
<proteinExistence type="inferred from homology"/>
<comment type="similarity">
    <text evidence="2">Belongs to the class-A beta-lactamase family.</text>
</comment>
<dbReference type="InterPro" id="IPR012338">
    <property type="entry name" value="Beta-lactam/transpept-like"/>
</dbReference>
<dbReference type="Gene3D" id="3.40.710.10">
    <property type="entry name" value="DD-peptidase/beta-lactamase superfamily"/>
    <property type="match status" value="1"/>
</dbReference>
<dbReference type="SUPFAM" id="SSF56601">
    <property type="entry name" value="beta-lactamase/transpeptidase-like"/>
    <property type="match status" value="1"/>
</dbReference>
<keyword evidence="5" id="KW-0378">Hydrolase</keyword>
<evidence type="ECO:0000313" key="5">
    <source>
        <dbReference type="EMBL" id="MFC4632620.1"/>
    </source>
</evidence>
<dbReference type="GO" id="GO:0016787">
    <property type="term" value="F:hydrolase activity"/>
    <property type="evidence" value="ECO:0007669"/>
    <property type="project" value="UniProtKB-KW"/>
</dbReference>
<dbReference type="InterPro" id="IPR045155">
    <property type="entry name" value="Beta-lactam_cat"/>
</dbReference>
<dbReference type="PANTHER" id="PTHR35333:SF3">
    <property type="entry name" value="BETA-LACTAMASE-TYPE TRANSPEPTIDASE FOLD CONTAINING PROTEIN"/>
    <property type="match status" value="1"/>
</dbReference>
<dbReference type="Proteomes" id="UP001596043">
    <property type="component" value="Unassembled WGS sequence"/>
</dbReference>
<evidence type="ECO:0000259" key="4">
    <source>
        <dbReference type="Pfam" id="PF13354"/>
    </source>
</evidence>
<dbReference type="EMBL" id="JBHSFV010000001">
    <property type="protein sequence ID" value="MFC4632620.1"/>
    <property type="molecule type" value="Genomic_DNA"/>
</dbReference>
<reference evidence="6" key="1">
    <citation type="journal article" date="2019" name="Int. J. Syst. Evol. Microbiol.">
        <title>The Global Catalogue of Microorganisms (GCM) 10K type strain sequencing project: providing services to taxonomists for standard genome sequencing and annotation.</title>
        <authorList>
            <consortium name="The Broad Institute Genomics Platform"/>
            <consortium name="The Broad Institute Genome Sequencing Center for Infectious Disease"/>
            <person name="Wu L."/>
            <person name="Ma J."/>
        </authorList>
    </citation>
    <scope>NUCLEOTIDE SEQUENCE [LARGE SCALE GENOMIC DNA]</scope>
    <source>
        <strain evidence="6">YJ-61-S</strain>
    </source>
</reference>
<evidence type="ECO:0000256" key="3">
    <source>
        <dbReference type="ARBA" id="ARBA00012865"/>
    </source>
</evidence>
<evidence type="ECO:0000256" key="1">
    <source>
        <dbReference type="ARBA" id="ARBA00001526"/>
    </source>
</evidence>
<dbReference type="Pfam" id="PF13354">
    <property type="entry name" value="Beta-lactamase2"/>
    <property type="match status" value="1"/>
</dbReference>
<evidence type="ECO:0000256" key="2">
    <source>
        <dbReference type="ARBA" id="ARBA00009009"/>
    </source>
</evidence>
<gene>
    <name evidence="5" type="ORF">ACFO3O_01805</name>
</gene>
<keyword evidence="6" id="KW-1185">Reference proteome</keyword>
<feature type="domain" description="Beta-lactamase class A catalytic" evidence="4">
    <location>
        <begin position="26"/>
        <end position="142"/>
    </location>
</feature>
<sequence length="327" mass="37906">MMENPIAEYLIKQPDHASLLFIKNEEPLLTINAHRHMPLASIYKLVILKTYLEQCEAGTIRPDTQIHIQELKCYLIPWIDPGFKKWYHTVREKNKIKKDRIALREIVQGMLAYSCNAHTDFLLSLVGIANVQEELSVLGMRDHDPIMPISTSVLLFLRDTVKNKTHTPCSLAKEANIAFEALLKGENVEGLDFNLLNHFDYKMQCRWSDTLPKGSVHSYRKLLTHLQNRQRYDKELQKVMHWFGNLKSYKGTSGGMKLGSTPKVFNTVLYATDKQHNTYQLLYFLNNLTVDQKQLVEFASASFNVQILKDPLFVNQLKNEIQHVHIR</sequence>
<dbReference type="EC" id="3.5.2.6" evidence="3"/>